<name>A0ABP9EH38_9GAMM</name>
<evidence type="ECO:0000256" key="1">
    <source>
        <dbReference type="SAM" id="Phobius"/>
    </source>
</evidence>
<feature type="transmembrane region" description="Helical" evidence="1">
    <location>
        <begin position="29"/>
        <end position="49"/>
    </location>
</feature>
<organism evidence="2 3">
    <name type="scientific">Ferrimonas pelagia</name>
    <dbReference type="NCBI Taxonomy" id="1177826"/>
    <lineage>
        <taxon>Bacteria</taxon>
        <taxon>Pseudomonadati</taxon>
        <taxon>Pseudomonadota</taxon>
        <taxon>Gammaproteobacteria</taxon>
        <taxon>Alteromonadales</taxon>
        <taxon>Ferrimonadaceae</taxon>
        <taxon>Ferrimonas</taxon>
    </lineage>
</organism>
<reference evidence="3" key="1">
    <citation type="journal article" date="2019" name="Int. J. Syst. Evol. Microbiol.">
        <title>The Global Catalogue of Microorganisms (GCM) 10K type strain sequencing project: providing services to taxonomists for standard genome sequencing and annotation.</title>
        <authorList>
            <consortium name="The Broad Institute Genomics Platform"/>
            <consortium name="The Broad Institute Genome Sequencing Center for Infectious Disease"/>
            <person name="Wu L."/>
            <person name="Ma J."/>
        </authorList>
    </citation>
    <scope>NUCLEOTIDE SEQUENCE [LARGE SCALE GENOMIC DNA]</scope>
    <source>
        <strain evidence="3">JCM 18401</strain>
    </source>
</reference>
<proteinExistence type="predicted"/>
<keyword evidence="1" id="KW-1133">Transmembrane helix</keyword>
<feature type="transmembrane region" description="Helical" evidence="1">
    <location>
        <begin position="6"/>
        <end position="22"/>
    </location>
</feature>
<accession>A0ABP9EH38</accession>
<dbReference type="PANTHER" id="PTHR43478">
    <property type="entry name" value="NA+/H+ ANTIPORTER-RELATED"/>
    <property type="match status" value="1"/>
</dbReference>
<dbReference type="PANTHER" id="PTHR43478:SF3">
    <property type="entry name" value="LYSINE TRANSPORTER LYSW"/>
    <property type="match status" value="1"/>
</dbReference>
<evidence type="ECO:0000313" key="2">
    <source>
        <dbReference type="EMBL" id="GAA4877522.1"/>
    </source>
</evidence>
<comment type="caution">
    <text evidence="2">The sequence shown here is derived from an EMBL/GenBank/DDBJ whole genome shotgun (WGS) entry which is preliminary data.</text>
</comment>
<protein>
    <submittedName>
        <fullName evidence="2">Uncharacterized protein</fullName>
    </submittedName>
</protein>
<dbReference type="RefSeq" id="WP_345333757.1">
    <property type="nucleotide sequence ID" value="NZ_BAABJZ010000009.1"/>
</dbReference>
<keyword evidence="1" id="KW-0812">Transmembrane</keyword>
<sequence>MELESVWRLLPVVITIGMALVVRRILPALGLGILSSALILNQGAVWPSLQYLADNLSSQFYQQGQWQRWHLDVLAAITLLGCITSLLRRSGAVTQFAGWLSGRIQRAQCPSGGGRRRVSGVY</sequence>
<feature type="transmembrane region" description="Helical" evidence="1">
    <location>
        <begin position="69"/>
        <end position="87"/>
    </location>
</feature>
<dbReference type="EMBL" id="BAABJZ010000009">
    <property type="protein sequence ID" value="GAA4877522.1"/>
    <property type="molecule type" value="Genomic_DNA"/>
</dbReference>
<evidence type="ECO:0000313" key="3">
    <source>
        <dbReference type="Proteomes" id="UP001499988"/>
    </source>
</evidence>
<gene>
    <name evidence="2" type="ORF">GCM10023333_08530</name>
</gene>
<dbReference type="Proteomes" id="UP001499988">
    <property type="component" value="Unassembled WGS sequence"/>
</dbReference>
<keyword evidence="1" id="KW-0472">Membrane</keyword>
<keyword evidence="3" id="KW-1185">Reference proteome</keyword>